<organism evidence="2 3">
    <name type="scientific">Candidatus Sungbacteria bacterium RIFCSPHIGHO2_01_FULL_47_32</name>
    <dbReference type="NCBI Taxonomy" id="1802264"/>
    <lineage>
        <taxon>Bacteria</taxon>
        <taxon>Candidatus Sungiibacteriota</taxon>
    </lineage>
</organism>
<accession>A0A1G2K785</accession>
<dbReference type="InterPro" id="IPR036409">
    <property type="entry name" value="Aldolase_II/adducin_N_sf"/>
</dbReference>
<dbReference type="InterPro" id="IPR001303">
    <property type="entry name" value="Aldolase_II/adducin_N"/>
</dbReference>
<gene>
    <name evidence="2" type="ORF">A2633_04105</name>
</gene>
<dbReference type="Proteomes" id="UP000177152">
    <property type="component" value="Unassembled WGS sequence"/>
</dbReference>
<sequence>MNKPVCPLTIGVVGGTWNKEGGRESHYMEKFENELVEAGATVWSFNGGSYDTLSEILHDSPLSSCRAIIWAANVPNNLPKQRNVKELYPHTLFVATKRNNGEYSFQELVNRALGQKANLVVEFDSRELPYYARIFDPLGVVWQDYTHDIAKLARALVLRLTELGAFTRRQTLQADPEPLDVPSHPEFFQLVKEYADVFHSLLQPAPGVTRFLGNTSFRCGRGFPSLRGGTSEQIFVSRRNVDKRFIEPSAFVAVEARDGTVVYWGPNKPSVDTPIQVALYRELSAIRFMLHGHVYAENASYTKRPVPCGALEEIDKILALIPDRNTCFATVNLLGHGCLIMADSPEKFIGLPFIGRPMPEIITS</sequence>
<dbReference type="AlphaFoldDB" id="A0A1G2K785"/>
<comment type="caution">
    <text evidence="2">The sequence shown here is derived from an EMBL/GenBank/DDBJ whole genome shotgun (WGS) entry which is preliminary data.</text>
</comment>
<evidence type="ECO:0000313" key="3">
    <source>
        <dbReference type="Proteomes" id="UP000177152"/>
    </source>
</evidence>
<protein>
    <recommendedName>
        <fullName evidence="1">Class II aldolase/adducin N-terminal domain-containing protein</fullName>
    </recommendedName>
</protein>
<dbReference type="Gene3D" id="3.40.225.10">
    <property type="entry name" value="Class II aldolase/adducin N-terminal domain"/>
    <property type="match status" value="1"/>
</dbReference>
<dbReference type="EMBL" id="MHQC01000036">
    <property type="protein sequence ID" value="OGZ94431.1"/>
    <property type="molecule type" value="Genomic_DNA"/>
</dbReference>
<evidence type="ECO:0000313" key="2">
    <source>
        <dbReference type="EMBL" id="OGZ94431.1"/>
    </source>
</evidence>
<feature type="domain" description="Class II aldolase/adducin N-terminal" evidence="1">
    <location>
        <begin position="208"/>
        <end position="296"/>
    </location>
</feature>
<name>A0A1G2K785_9BACT</name>
<evidence type="ECO:0000259" key="1">
    <source>
        <dbReference type="Pfam" id="PF00596"/>
    </source>
</evidence>
<reference evidence="2 3" key="1">
    <citation type="journal article" date="2016" name="Nat. Commun.">
        <title>Thousands of microbial genomes shed light on interconnected biogeochemical processes in an aquifer system.</title>
        <authorList>
            <person name="Anantharaman K."/>
            <person name="Brown C.T."/>
            <person name="Hug L.A."/>
            <person name="Sharon I."/>
            <person name="Castelle C.J."/>
            <person name="Probst A.J."/>
            <person name="Thomas B.C."/>
            <person name="Singh A."/>
            <person name="Wilkins M.J."/>
            <person name="Karaoz U."/>
            <person name="Brodie E.L."/>
            <person name="Williams K.H."/>
            <person name="Hubbard S.S."/>
            <person name="Banfield J.F."/>
        </authorList>
    </citation>
    <scope>NUCLEOTIDE SEQUENCE [LARGE SCALE GENOMIC DNA]</scope>
</reference>
<proteinExistence type="predicted"/>
<dbReference type="Pfam" id="PF00596">
    <property type="entry name" value="Aldolase_II"/>
    <property type="match status" value="1"/>
</dbReference>
<dbReference type="SUPFAM" id="SSF53639">
    <property type="entry name" value="AraD/HMP-PK domain-like"/>
    <property type="match status" value="1"/>
</dbReference>